<dbReference type="InterPro" id="IPR013083">
    <property type="entry name" value="Znf_RING/FYVE/PHD"/>
</dbReference>
<dbReference type="InterPro" id="IPR052727">
    <property type="entry name" value="Rab4/Rab5_effector"/>
</dbReference>
<organism evidence="7 8">
    <name type="scientific">Aphanomyces euteiches</name>
    <dbReference type="NCBI Taxonomy" id="100861"/>
    <lineage>
        <taxon>Eukaryota</taxon>
        <taxon>Sar</taxon>
        <taxon>Stramenopiles</taxon>
        <taxon>Oomycota</taxon>
        <taxon>Saprolegniomycetes</taxon>
        <taxon>Saprolegniales</taxon>
        <taxon>Verrucalvaceae</taxon>
        <taxon>Aphanomyces</taxon>
    </lineage>
</organism>
<evidence type="ECO:0000256" key="2">
    <source>
        <dbReference type="ARBA" id="ARBA00022771"/>
    </source>
</evidence>
<dbReference type="Gene3D" id="3.30.530.20">
    <property type="match status" value="1"/>
</dbReference>
<dbReference type="InterPro" id="IPR017455">
    <property type="entry name" value="Znf_FYVE-rel"/>
</dbReference>
<keyword evidence="3" id="KW-0862">Zinc</keyword>
<evidence type="ECO:0000256" key="3">
    <source>
        <dbReference type="ARBA" id="ARBA00022833"/>
    </source>
</evidence>
<dbReference type="Proteomes" id="UP000481153">
    <property type="component" value="Unassembled WGS sequence"/>
</dbReference>
<dbReference type="Pfam" id="PF01363">
    <property type="entry name" value="FYVE"/>
    <property type="match status" value="1"/>
</dbReference>
<sequence>MTWRGNTFECPPLDDLTRDDLLTQAKSACKYLIVNATTADTFPIYNVVVSDKTGRHATLRKMSDSLEPQLEGACATTRVRATIDEVSDFFYVDTPTKAREFSRVLGENVIDKKTLYSLIDRPVVEASTEPYHYVGIEWTLLKNPGMPLRDLCYLDYHDEFSFVDKVTGDVRRGWARCMHSVDVDGCPDLEQRYGVIRATIVRSGHVFVETAVKGELEYNRVYFANPRGKVLKHFPQYFLNTYLKKYAINVLNLEEHFTTQRIKTMLKAPISQFHMKKSVSHCMICSSRFGWTSSKKQCRGCGCVTCGKCISVWTVDLDAKTTIKVDLCYKCVSGENDNMTTASDVDSSQEHQSPTDRFSRPHSDPNMLGDHPRQYAPIVAARPSHGRRSVSEGFVDEEPSVIMIQSPSQRGGDNHDEDEDDNESGYRTISPKQWRPSACGSAVAMRDVMLTFRSDNSSLYL</sequence>
<feature type="compositionally biased region" description="Polar residues" evidence="5">
    <location>
        <begin position="340"/>
        <end position="352"/>
    </location>
</feature>
<reference evidence="7 8" key="1">
    <citation type="submission" date="2019-07" db="EMBL/GenBank/DDBJ databases">
        <title>Genomics analysis of Aphanomyces spp. identifies a new class of oomycete effector associated with host adaptation.</title>
        <authorList>
            <person name="Gaulin E."/>
        </authorList>
    </citation>
    <scope>NUCLEOTIDE SEQUENCE [LARGE SCALE GENOMIC DNA]</scope>
    <source>
        <strain evidence="7 8">ATCC 201684</strain>
    </source>
</reference>
<dbReference type="InterPro" id="IPR011011">
    <property type="entry name" value="Znf_FYVE_PHD"/>
</dbReference>
<dbReference type="CDD" id="cd00065">
    <property type="entry name" value="FYVE_like_SF"/>
    <property type="match status" value="1"/>
</dbReference>
<dbReference type="PROSITE" id="PS50178">
    <property type="entry name" value="ZF_FYVE"/>
    <property type="match status" value="1"/>
</dbReference>
<evidence type="ECO:0000313" key="8">
    <source>
        <dbReference type="Proteomes" id="UP000481153"/>
    </source>
</evidence>
<dbReference type="SUPFAM" id="SSF55961">
    <property type="entry name" value="Bet v1-like"/>
    <property type="match status" value="1"/>
</dbReference>
<evidence type="ECO:0000256" key="1">
    <source>
        <dbReference type="ARBA" id="ARBA00022723"/>
    </source>
</evidence>
<dbReference type="SUPFAM" id="SSF57903">
    <property type="entry name" value="FYVE/PHD zinc finger"/>
    <property type="match status" value="1"/>
</dbReference>
<keyword evidence="1" id="KW-0479">Metal-binding</keyword>
<gene>
    <name evidence="7" type="ORF">Ae201684_003518</name>
</gene>
<evidence type="ECO:0000313" key="7">
    <source>
        <dbReference type="EMBL" id="KAF0741413.1"/>
    </source>
</evidence>
<feature type="domain" description="FYVE-type" evidence="6">
    <location>
        <begin position="276"/>
        <end position="336"/>
    </location>
</feature>
<protein>
    <recommendedName>
        <fullName evidence="6">FYVE-type domain-containing protein</fullName>
    </recommendedName>
</protein>
<dbReference type="InterPro" id="IPR023393">
    <property type="entry name" value="START-like_dom_sf"/>
</dbReference>
<evidence type="ECO:0000256" key="4">
    <source>
        <dbReference type="PROSITE-ProRule" id="PRU00091"/>
    </source>
</evidence>
<proteinExistence type="predicted"/>
<comment type="caution">
    <text evidence="7">The sequence shown here is derived from an EMBL/GenBank/DDBJ whole genome shotgun (WGS) entry which is preliminary data.</text>
</comment>
<dbReference type="InterPro" id="IPR000306">
    <property type="entry name" value="Znf_FYVE"/>
</dbReference>
<keyword evidence="2 4" id="KW-0863">Zinc-finger</keyword>
<dbReference type="Gene3D" id="3.30.40.10">
    <property type="entry name" value="Zinc/RING finger domain, C3HC4 (zinc finger)"/>
    <property type="match status" value="1"/>
</dbReference>
<evidence type="ECO:0000256" key="5">
    <source>
        <dbReference type="SAM" id="MobiDB-lite"/>
    </source>
</evidence>
<accession>A0A6G0XM98</accession>
<evidence type="ECO:0000259" key="6">
    <source>
        <dbReference type="PROSITE" id="PS50178"/>
    </source>
</evidence>
<dbReference type="EMBL" id="VJMJ01000037">
    <property type="protein sequence ID" value="KAF0741413.1"/>
    <property type="molecule type" value="Genomic_DNA"/>
</dbReference>
<name>A0A6G0XM98_9STRA</name>
<dbReference type="VEuPathDB" id="FungiDB:AeMF1_015738"/>
<dbReference type="AlphaFoldDB" id="A0A6G0XM98"/>
<dbReference type="GO" id="GO:0008270">
    <property type="term" value="F:zinc ion binding"/>
    <property type="evidence" value="ECO:0007669"/>
    <property type="project" value="UniProtKB-KW"/>
</dbReference>
<feature type="compositionally biased region" description="Basic and acidic residues" evidence="5">
    <location>
        <begin position="353"/>
        <end position="363"/>
    </location>
</feature>
<dbReference type="PANTHER" id="PTHR13510">
    <property type="entry name" value="FYVE-FINGER-CONTAINING RAB5 EFFECTOR PROTEIN RABENOSYN-5-RELATED"/>
    <property type="match status" value="1"/>
</dbReference>
<keyword evidence="8" id="KW-1185">Reference proteome</keyword>
<feature type="region of interest" description="Disordered" evidence="5">
    <location>
        <begin position="340"/>
        <end position="437"/>
    </location>
</feature>
<dbReference type="PANTHER" id="PTHR13510:SF44">
    <property type="entry name" value="RABENOSYN-5"/>
    <property type="match status" value="1"/>
</dbReference>